<gene>
    <name evidence="3" type="ORF">KC19_12G027500</name>
</gene>
<dbReference type="PROSITE" id="PS50889">
    <property type="entry name" value="S4"/>
    <property type="match status" value="1"/>
</dbReference>
<keyword evidence="1" id="KW-0694">RNA-binding</keyword>
<name>A0A8T0G407_CERPU</name>
<dbReference type="NCBIfam" id="TIGR03069">
    <property type="entry name" value="PS_II_S4"/>
    <property type="match status" value="1"/>
</dbReference>
<dbReference type="Proteomes" id="UP000822688">
    <property type="component" value="Chromosome 12"/>
</dbReference>
<feature type="domain" description="RNA-binding S4" evidence="2">
    <location>
        <begin position="186"/>
        <end position="241"/>
    </location>
</feature>
<evidence type="ECO:0000313" key="4">
    <source>
        <dbReference type="Proteomes" id="UP000822688"/>
    </source>
</evidence>
<dbReference type="PANTHER" id="PTHR13633:SF3">
    <property type="entry name" value="MITOCHONDRIAL TRANSCRIPTION RESCUE FACTOR 1"/>
    <property type="match status" value="1"/>
</dbReference>
<comment type="caution">
    <text evidence="3">The sequence shown here is derived from an EMBL/GenBank/DDBJ whole genome shotgun (WGS) entry which is preliminary data.</text>
</comment>
<organism evidence="3 4">
    <name type="scientific">Ceratodon purpureus</name>
    <name type="common">Fire moss</name>
    <name type="synonym">Dicranum purpureum</name>
    <dbReference type="NCBI Taxonomy" id="3225"/>
    <lineage>
        <taxon>Eukaryota</taxon>
        <taxon>Viridiplantae</taxon>
        <taxon>Streptophyta</taxon>
        <taxon>Embryophyta</taxon>
        <taxon>Bryophyta</taxon>
        <taxon>Bryophytina</taxon>
        <taxon>Bryopsida</taxon>
        <taxon>Dicranidae</taxon>
        <taxon>Pseudoditrichales</taxon>
        <taxon>Ditrichaceae</taxon>
        <taxon>Ceratodon</taxon>
    </lineage>
</organism>
<dbReference type="Gene3D" id="3.30.70.330">
    <property type="match status" value="1"/>
</dbReference>
<proteinExistence type="predicted"/>
<dbReference type="InterPro" id="IPR040591">
    <property type="entry name" value="RqcP2_RBD"/>
</dbReference>
<dbReference type="GO" id="GO:0003723">
    <property type="term" value="F:RNA binding"/>
    <property type="evidence" value="ECO:0007669"/>
    <property type="project" value="UniProtKB-KW"/>
</dbReference>
<dbReference type="InterPro" id="IPR017506">
    <property type="entry name" value="PSII_S4"/>
</dbReference>
<dbReference type="Gene3D" id="3.30.1370.160">
    <property type="match status" value="1"/>
</dbReference>
<dbReference type="InterPro" id="IPR002942">
    <property type="entry name" value="S4_RNA-bd"/>
</dbReference>
<sequence>MGVDKSHVDDVARVLELARSAADRWEVVHSAFLTPPVLNDALMAVRKLSDVGALISGGYSQAERCRLSVGHVEAIEAGSIEGGEAGYPGAVAALSVSGNFMFETASHGDFLGSILGTGVTRDKVGDIIMQGERGAQILVVPELIEFFQSSLVQVRNVAVQTTAIPLSALQVKAPRVDTFKSVEASLRVDALTSAGFRMSRSKLADLISSGEVRVNWKEVTKTSMSLKTGDVVSVRGKGRIQVGEIVMTKKGRYAVELTRYL</sequence>
<protein>
    <recommendedName>
        <fullName evidence="2">RNA-binding S4 domain-containing protein</fullName>
    </recommendedName>
</protein>
<keyword evidence="4" id="KW-1185">Reference proteome</keyword>
<dbReference type="Gene3D" id="3.10.290.10">
    <property type="entry name" value="RNA-binding S4 domain"/>
    <property type="match status" value="1"/>
</dbReference>
<dbReference type="EMBL" id="CM026433">
    <property type="protein sequence ID" value="KAG0553642.1"/>
    <property type="molecule type" value="Genomic_DNA"/>
</dbReference>
<evidence type="ECO:0000256" key="1">
    <source>
        <dbReference type="PROSITE-ProRule" id="PRU00182"/>
    </source>
</evidence>
<dbReference type="InterPro" id="IPR012677">
    <property type="entry name" value="Nucleotide-bd_a/b_plait_sf"/>
</dbReference>
<dbReference type="EMBL" id="CM026433">
    <property type="protein sequence ID" value="KAG0553641.1"/>
    <property type="molecule type" value="Genomic_DNA"/>
</dbReference>
<dbReference type="InterPro" id="IPR036986">
    <property type="entry name" value="S4_RNA-bd_sf"/>
</dbReference>
<dbReference type="AlphaFoldDB" id="A0A8T0G407"/>
<dbReference type="CDD" id="cd00165">
    <property type="entry name" value="S4"/>
    <property type="match status" value="1"/>
</dbReference>
<accession>A0A8T0G407</accession>
<evidence type="ECO:0000313" key="3">
    <source>
        <dbReference type="EMBL" id="KAG0553641.1"/>
    </source>
</evidence>
<dbReference type="PANTHER" id="PTHR13633">
    <property type="entry name" value="MITOCHONDRIAL TRANSCRIPTION RESCUE FACTOR 1"/>
    <property type="match status" value="1"/>
</dbReference>
<dbReference type="Pfam" id="PF01479">
    <property type="entry name" value="S4"/>
    <property type="match status" value="1"/>
</dbReference>
<evidence type="ECO:0000259" key="2">
    <source>
        <dbReference type="SMART" id="SM00363"/>
    </source>
</evidence>
<dbReference type="SMART" id="SM00363">
    <property type="entry name" value="S4"/>
    <property type="match status" value="1"/>
</dbReference>
<dbReference type="Pfam" id="PF17774">
    <property type="entry name" value="YlmH_RBD"/>
    <property type="match status" value="1"/>
</dbReference>
<dbReference type="SUPFAM" id="SSF55174">
    <property type="entry name" value="Alpha-L RNA-binding motif"/>
    <property type="match status" value="1"/>
</dbReference>
<reference evidence="3" key="1">
    <citation type="submission" date="2020-06" db="EMBL/GenBank/DDBJ databases">
        <title>WGS assembly of Ceratodon purpureus strain R40.</title>
        <authorList>
            <person name="Carey S.B."/>
            <person name="Jenkins J."/>
            <person name="Shu S."/>
            <person name="Lovell J.T."/>
            <person name="Sreedasyam A."/>
            <person name="Maumus F."/>
            <person name="Tiley G.P."/>
            <person name="Fernandez-Pozo N."/>
            <person name="Barry K."/>
            <person name="Chen C."/>
            <person name="Wang M."/>
            <person name="Lipzen A."/>
            <person name="Daum C."/>
            <person name="Saski C.A."/>
            <person name="Payton A.C."/>
            <person name="Mcbreen J.C."/>
            <person name="Conrad R.E."/>
            <person name="Kollar L.M."/>
            <person name="Olsson S."/>
            <person name="Huttunen S."/>
            <person name="Landis J.B."/>
            <person name="Wickett N.J."/>
            <person name="Johnson M.G."/>
            <person name="Rensing S.A."/>
            <person name="Grimwood J."/>
            <person name="Schmutz J."/>
            <person name="Mcdaniel S.F."/>
        </authorList>
    </citation>
    <scope>NUCLEOTIDE SEQUENCE</scope>
    <source>
        <strain evidence="3">R40</strain>
    </source>
</reference>